<dbReference type="EnsemblPlants" id="evm.model.06.1829">
    <property type="protein sequence ID" value="cds.evm.model.06.1829"/>
    <property type="gene ID" value="evm.TU.06.1829"/>
</dbReference>
<evidence type="ECO:0000313" key="3">
    <source>
        <dbReference type="Proteomes" id="UP000596661"/>
    </source>
</evidence>
<feature type="region of interest" description="Disordered" evidence="1">
    <location>
        <begin position="1"/>
        <end position="37"/>
    </location>
</feature>
<reference evidence="2" key="2">
    <citation type="submission" date="2021-03" db="UniProtKB">
        <authorList>
            <consortium name="EnsemblPlants"/>
        </authorList>
    </citation>
    <scope>IDENTIFICATION</scope>
</reference>
<evidence type="ECO:0000313" key="2">
    <source>
        <dbReference type="EnsemblPlants" id="cds.evm.model.06.1829"/>
    </source>
</evidence>
<accession>A0A803PW44</accession>
<dbReference type="EMBL" id="UZAU01000618">
    <property type="status" value="NOT_ANNOTATED_CDS"/>
    <property type="molecule type" value="Genomic_DNA"/>
</dbReference>
<dbReference type="Proteomes" id="UP000596661">
    <property type="component" value="Chromosome 6"/>
</dbReference>
<organism evidence="2 3">
    <name type="scientific">Cannabis sativa</name>
    <name type="common">Hemp</name>
    <name type="synonym">Marijuana</name>
    <dbReference type="NCBI Taxonomy" id="3483"/>
    <lineage>
        <taxon>Eukaryota</taxon>
        <taxon>Viridiplantae</taxon>
        <taxon>Streptophyta</taxon>
        <taxon>Embryophyta</taxon>
        <taxon>Tracheophyta</taxon>
        <taxon>Spermatophyta</taxon>
        <taxon>Magnoliopsida</taxon>
        <taxon>eudicotyledons</taxon>
        <taxon>Gunneridae</taxon>
        <taxon>Pentapetalae</taxon>
        <taxon>rosids</taxon>
        <taxon>fabids</taxon>
        <taxon>Rosales</taxon>
        <taxon>Cannabaceae</taxon>
        <taxon>Cannabis</taxon>
    </lineage>
</organism>
<feature type="compositionally biased region" description="Basic and acidic residues" evidence="1">
    <location>
        <begin position="1"/>
        <end position="10"/>
    </location>
</feature>
<evidence type="ECO:0000256" key="1">
    <source>
        <dbReference type="SAM" id="MobiDB-lite"/>
    </source>
</evidence>
<sequence>MWKQKLKDNHPTPSSPAPSKRKLVAQSPSKRVSKHHRAIEEESDFDFELDDEFIQLAKVSKGKGKSPVVNIPSEFGIEEPSVNVVVECYLLGGPLGKVVSIEELDIVDSDCYNEYGDDRGQSVSIVAIDGGAKPHKDVVDDLFSYNDDDLIDAGAFMACGVQAVEKMKTTNVYLKDKDEISPPFRFGVEEVDNKMWFHKLSYRDNFLTSSKESRGMIVGRAFPDNYHVHLNEVFRKASLPLEGCSGWLVVHPRRVFWIVDSNGSFPPRSPSAFALVCCQGSYVQSRSTLSCADVEILLQRVC</sequence>
<protein>
    <submittedName>
        <fullName evidence="2">Uncharacterized protein</fullName>
    </submittedName>
</protein>
<reference evidence="2" key="1">
    <citation type="submission" date="2018-11" db="EMBL/GenBank/DDBJ databases">
        <authorList>
            <person name="Grassa J C."/>
        </authorList>
    </citation>
    <scope>NUCLEOTIDE SEQUENCE [LARGE SCALE GENOMIC DNA]</scope>
</reference>
<keyword evidence="3" id="KW-1185">Reference proteome</keyword>
<proteinExistence type="predicted"/>
<name>A0A803PW44_CANSA</name>
<dbReference type="AlphaFoldDB" id="A0A803PW44"/>
<dbReference type="Gramene" id="evm.model.06.1829">
    <property type="protein sequence ID" value="cds.evm.model.06.1829"/>
    <property type="gene ID" value="evm.TU.06.1829"/>
</dbReference>